<proteinExistence type="predicted"/>
<gene>
    <name evidence="1" type="ORF">P8627_12900</name>
</gene>
<evidence type="ECO:0000313" key="1">
    <source>
        <dbReference type="EMBL" id="WGH77925.1"/>
    </source>
</evidence>
<keyword evidence="2" id="KW-1185">Reference proteome</keyword>
<dbReference type="Proteomes" id="UP001243420">
    <property type="component" value="Chromosome"/>
</dbReference>
<dbReference type="RefSeq" id="WP_279964545.1">
    <property type="nucleotide sequence ID" value="NZ_CP122537.1"/>
</dbReference>
<organism evidence="1 2">
    <name type="scientific">Jannaschia ovalis</name>
    <dbReference type="NCBI Taxonomy" id="3038773"/>
    <lineage>
        <taxon>Bacteria</taxon>
        <taxon>Pseudomonadati</taxon>
        <taxon>Pseudomonadota</taxon>
        <taxon>Alphaproteobacteria</taxon>
        <taxon>Rhodobacterales</taxon>
        <taxon>Roseobacteraceae</taxon>
        <taxon>Jannaschia</taxon>
    </lineage>
</organism>
<reference evidence="1 2" key="1">
    <citation type="submission" date="2023-04" db="EMBL/GenBank/DDBJ databases">
        <title>Jannaschia ovalis sp. nov., a marine bacterium isolated from sea tidal flat.</title>
        <authorList>
            <person name="Kwon D.Y."/>
            <person name="Kim J.-J."/>
        </authorList>
    </citation>
    <scope>NUCLEOTIDE SEQUENCE [LARGE SCALE GENOMIC DNA]</scope>
    <source>
        <strain evidence="1 2">GRR-S6-38</strain>
    </source>
</reference>
<dbReference type="EMBL" id="CP122537">
    <property type="protein sequence ID" value="WGH77925.1"/>
    <property type="molecule type" value="Genomic_DNA"/>
</dbReference>
<name>A0ABY8LCB6_9RHOB</name>
<evidence type="ECO:0000313" key="2">
    <source>
        <dbReference type="Proteomes" id="UP001243420"/>
    </source>
</evidence>
<accession>A0ABY8LCB6</accession>
<protein>
    <submittedName>
        <fullName evidence="1">Uncharacterized protein</fullName>
    </submittedName>
</protein>
<sequence>MDIAIHLGAHCTDEDLIAKTLGRNAAALAKAGVVVAPSGRMRPAIRKALQARGGSLVPGAADGLIGEMLGGMPDPAPNRIVLSYEGFLGVYAKVLGGDALYGDAGTRAEGLRDLFPGQDVRFYLAMRNPATFIPALFRASSVEDFESFIAGQDLAALCWSEPIEAIRAACPDVPLTVWCNEDLPLIWPDLLRAVAGVSGELKGEDAILRQIMTPAGFARLEVYLRDNPTRDLATRRKVATAFLRKYVDETKIDEEIALPGWSEEMIAGLTALYEQDLDRIRGRADVTFLQP</sequence>